<name>A0AAD4H474_9FUNG</name>
<dbReference type="PANTHER" id="PTHR46093:SF3">
    <property type="entry name" value="ACYL-COA-BINDING DOMAIN-CONTAINING PROTEIN 4"/>
    <property type="match status" value="1"/>
</dbReference>
<dbReference type="PANTHER" id="PTHR46093">
    <property type="entry name" value="ACYL-COA-BINDING DOMAIN-CONTAINING PROTEIN 5"/>
    <property type="match status" value="1"/>
</dbReference>
<evidence type="ECO:0000256" key="5">
    <source>
        <dbReference type="SAM" id="Phobius"/>
    </source>
</evidence>
<dbReference type="InterPro" id="IPR011043">
    <property type="entry name" value="Gal_Oxase/kelch_b-propeller"/>
</dbReference>
<reference evidence="6" key="1">
    <citation type="journal article" date="2020" name="Fungal Divers.">
        <title>Resolving the Mortierellaceae phylogeny through synthesis of multi-gene phylogenetics and phylogenomics.</title>
        <authorList>
            <person name="Vandepol N."/>
            <person name="Liber J."/>
            <person name="Desiro A."/>
            <person name="Na H."/>
            <person name="Kennedy M."/>
            <person name="Barry K."/>
            <person name="Grigoriev I.V."/>
            <person name="Miller A.N."/>
            <person name="O'Donnell K."/>
            <person name="Stajich J.E."/>
            <person name="Bonito G."/>
        </authorList>
    </citation>
    <scope>NUCLEOTIDE SEQUENCE</scope>
    <source>
        <strain evidence="6">NRRL 28262</strain>
    </source>
</reference>
<sequence>MRRMNPILRSTHYSSASISLQLSVSFNIFLYTAFSTQCFTLAQTPSTFYSPAAVSYPAFARTVTKLYIIGGMMPLGSDYDKIPQFMSLDLSIPWNTTLPAWTKLADGPRQSLFPAAFSSDEQILYAFHIRGTTSPWQYHVQDDTWQEMTAPLFENTETQGVKAVTDPRTGLIYLAAGSDNSNNHPSPLKQLDIYDPVSQTIHSIGLLDPAKPFPVRLKYGSVWSKYRNSILYWGGRYNISDPPGDIAENVITELSTDSWTWSIMPTKGPAPEVRSFHCMAGNEDGTKVVSYGGQLRNDTLLGEVWILDVPTTTWSQGPSGPIRASAACAIAGDLFIIWGGRRGAIVNALPEMMIYNISSSTYITEYQPPAFYKDLRPPPPLTRTKAPWPTDGTNDPKGLTIGCVVGGLVLVGAIAGIIITARRRRQRHRLTQTHRRPESLINRASNRLTQLLMPGRRRGRGPEEGGCGGSLKKDPQLTIEDLKLQQTLRELEEEEKELEEQQKEIDQKRQLLVLQRKESSSSSSSRPKRGPIAFVADEAEIISLPTSLLQLSPVTLYSVAYSPESLNDRRTVQAGPMGVYQSDSYADAGPRKESDLGQDVIEPIYEPSPRVNNAIPDLVRNARYASVQQCLHPPPAFGKDLQSLPAATCPHKDCSTVGNGALTNPAKDNMESN</sequence>
<keyword evidence="2" id="KW-0677">Repeat</keyword>
<keyword evidence="5" id="KW-0472">Membrane</keyword>
<dbReference type="Pfam" id="PF24681">
    <property type="entry name" value="Kelch_KLHDC2_KLHL20_DRC7"/>
    <property type="match status" value="1"/>
</dbReference>
<keyword evidence="1" id="KW-0880">Kelch repeat</keyword>
<dbReference type="Gene3D" id="2.120.10.80">
    <property type="entry name" value="Kelch-type beta propeller"/>
    <property type="match status" value="2"/>
</dbReference>
<dbReference type="InterPro" id="IPR015915">
    <property type="entry name" value="Kelch-typ_b-propeller"/>
</dbReference>
<feature type="coiled-coil region" evidence="3">
    <location>
        <begin position="477"/>
        <end position="518"/>
    </location>
</feature>
<evidence type="ECO:0000256" key="1">
    <source>
        <dbReference type="ARBA" id="ARBA00022441"/>
    </source>
</evidence>
<keyword evidence="7" id="KW-1185">Reference proteome</keyword>
<evidence type="ECO:0008006" key="8">
    <source>
        <dbReference type="Google" id="ProtNLM"/>
    </source>
</evidence>
<keyword evidence="5" id="KW-1133">Transmembrane helix</keyword>
<keyword evidence="3" id="KW-0175">Coiled coil</keyword>
<comment type="caution">
    <text evidence="6">The sequence shown here is derived from an EMBL/GenBank/DDBJ whole genome shotgun (WGS) entry which is preliminary data.</text>
</comment>
<proteinExistence type="predicted"/>
<feature type="region of interest" description="Disordered" evidence="4">
    <location>
        <begin position="447"/>
        <end position="476"/>
    </location>
</feature>
<evidence type="ECO:0000256" key="3">
    <source>
        <dbReference type="SAM" id="Coils"/>
    </source>
</evidence>
<organism evidence="6 7">
    <name type="scientific">Linnemannia exigua</name>
    <dbReference type="NCBI Taxonomy" id="604196"/>
    <lineage>
        <taxon>Eukaryota</taxon>
        <taxon>Fungi</taxon>
        <taxon>Fungi incertae sedis</taxon>
        <taxon>Mucoromycota</taxon>
        <taxon>Mortierellomycotina</taxon>
        <taxon>Mortierellomycetes</taxon>
        <taxon>Mortierellales</taxon>
        <taxon>Mortierellaceae</taxon>
        <taxon>Linnemannia</taxon>
    </lineage>
</organism>
<evidence type="ECO:0000313" key="7">
    <source>
        <dbReference type="Proteomes" id="UP001194580"/>
    </source>
</evidence>
<accession>A0AAD4H474</accession>
<dbReference type="AlphaFoldDB" id="A0AAD4H474"/>
<dbReference type="EMBL" id="JAAAIL010000873">
    <property type="protein sequence ID" value="KAG0272720.1"/>
    <property type="molecule type" value="Genomic_DNA"/>
</dbReference>
<evidence type="ECO:0000256" key="2">
    <source>
        <dbReference type="ARBA" id="ARBA00022737"/>
    </source>
</evidence>
<dbReference type="Proteomes" id="UP001194580">
    <property type="component" value="Unassembled WGS sequence"/>
</dbReference>
<feature type="transmembrane region" description="Helical" evidence="5">
    <location>
        <begin position="399"/>
        <end position="421"/>
    </location>
</feature>
<dbReference type="SUPFAM" id="SSF50965">
    <property type="entry name" value="Galactose oxidase, central domain"/>
    <property type="match status" value="1"/>
</dbReference>
<evidence type="ECO:0000256" key="4">
    <source>
        <dbReference type="SAM" id="MobiDB-lite"/>
    </source>
</evidence>
<evidence type="ECO:0000313" key="6">
    <source>
        <dbReference type="EMBL" id="KAG0272720.1"/>
    </source>
</evidence>
<gene>
    <name evidence="6" type="ORF">BGZ95_011496</name>
</gene>
<protein>
    <recommendedName>
        <fullName evidence="8">Galactose oxidase</fullName>
    </recommendedName>
</protein>
<keyword evidence="5" id="KW-0812">Transmembrane</keyword>